<feature type="transmembrane region" description="Helical" evidence="5">
    <location>
        <begin position="21"/>
        <end position="41"/>
    </location>
</feature>
<dbReference type="PROSITE" id="PS51007">
    <property type="entry name" value="CYTC"/>
    <property type="match status" value="1"/>
</dbReference>
<dbReference type="Pfam" id="PF13435">
    <property type="entry name" value="Cytochrome_C554"/>
    <property type="match status" value="2"/>
</dbReference>
<evidence type="ECO:0000313" key="8">
    <source>
        <dbReference type="Proteomes" id="UP000230859"/>
    </source>
</evidence>
<keyword evidence="2" id="KW-0732">Signal</keyword>
<organism evidence="7 8">
    <name type="scientific">Candidatus Abzuiibacterium crystallinum</name>
    <dbReference type="NCBI Taxonomy" id="1974748"/>
    <lineage>
        <taxon>Bacteria</taxon>
        <taxon>Pseudomonadati</taxon>
        <taxon>Candidatus Omnitrophota</taxon>
        <taxon>Candidatus Abzuiibacterium</taxon>
    </lineage>
</organism>
<evidence type="ECO:0000256" key="5">
    <source>
        <dbReference type="SAM" id="Phobius"/>
    </source>
</evidence>
<dbReference type="PANTHER" id="PTHR35038:SF6">
    <property type="entry name" value="SURFACE LOCALIZED DECAHEME CYTOCHROME C LIPOPROTEIN"/>
    <property type="match status" value="1"/>
</dbReference>
<feature type="domain" description="Cytochrome c" evidence="6">
    <location>
        <begin position="204"/>
        <end position="356"/>
    </location>
</feature>
<accession>A0A2H0LRG0</accession>
<proteinExistence type="predicted"/>
<keyword evidence="4" id="KW-0349">Heme</keyword>
<evidence type="ECO:0000256" key="2">
    <source>
        <dbReference type="ARBA" id="ARBA00022729"/>
    </source>
</evidence>
<evidence type="ECO:0000256" key="3">
    <source>
        <dbReference type="ARBA" id="ARBA00023004"/>
    </source>
</evidence>
<keyword evidence="3 4" id="KW-0408">Iron</keyword>
<dbReference type="GO" id="GO:0016491">
    <property type="term" value="F:oxidoreductase activity"/>
    <property type="evidence" value="ECO:0007669"/>
    <property type="project" value="TreeGrafter"/>
</dbReference>
<evidence type="ECO:0000313" key="7">
    <source>
        <dbReference type="EMBL" id="PIQ87030.1"/>
    </source>
</evidence>
<gene>
    <name evidence="7" type="ORF">COV74_02480</name>
</gene>
<protein>
    <recommendedName>
        <fullName evidence="6">Cytochrome c domain-containing protein</fullName>
    </recommendedName>
</protein>
<dbReference type="Gene3D" id="1.10.1130.10">
    <property type="entry name" value="Flavocytochrome C3, Chain A"/>
    <property type="match status" value="2"/>
</dbReference>
<dbReference type="InterPro" id="IPR051829">
    <property type="entry name" value="Multiheme_Cytochr_ET"/>
</dbReference>
<dbReference type="PANTHER" id="PTHR35038">
    <property type="entry name" value="DISSIMILATORY SULFITE REDUCTASE SIRA"/>
    <property type="match status" value="1"/>
</dbReference>
<name>A0A2H0LRG0_9BACT</name>
<dbReference type="InterPro" id="IPR023155">
    <property type="entry name" value="Cyt_c-552/4"/>
</dbReference>
<dbReference type="AlphaFoldDB" id="A0A2H0LRG0"/>
<dbReference type="GO" id="GO:0046872">
    <property type="term" value="F:metal ion binding"/>
    <property type="evidence" value="ECO:0007669"/>
    <property type="project" value="UniProtKB-KW"/>
</dbReference>
<keyword evidence="5" id="KW-1133">Transmembrane helix</keyword>
<evidence type="ECO:0000259" key="6">
    <source>
        <dbReference type="PROSITE" id="PS51007"/>
    </source>
</evidence>
<feature type="transmembrane region" description="Helical" evidence="5">
    <location>
        <begin position="397"/>
        <end position="414"/>
    </location>
</feature>
<reference evidence="7 8" key="1">
    <citation type="submission" date="2017-09" db="EMBL/GenBank/DDBJ databases">
        <title>Depth-based differentiation of microbial function through sediment-hosted aquifers and enrichment of novel symbionts in the deep terrestrial subsurface.</title>
        <authorList>
            <person name="Probst A.J."/>
            <person name="Ladd B."/>
            <person name="Jarett J.K."/>
            <person name="Geller-Mcgrath D.E."/>
            <person name="Sieber C.M."/>
            <person name="Emerson J.B."/>
            <person name="Anantharaman K."/>
            <person name="Thomas B.C."/>
            <person name="Malmstrom R."/>
            <person name="Stieglmeier M."/>
            <person name="Klingl A."/>
            <person name="Woyke T."/>
            <person name="Ryan C.M."/>
            <person name="Banfield J.F."/>
        </authorList>
    </citation>
    <scope>NUCLEOTIDE SEQUENCE [LARGE SCALE GENOMIC DNA]</scope>
    <source>
        <strain evidence="7">CG11_big_fil_rev_8_21_14_0_20_45_26</strain>
    </source>
</reference>
<evidence type="ECO:0000256" key="4">
    <source>
        <dbReference type="PROSITE-ProRule" id="PRU00433"/>
    </source>
</evidence>
<comment type="caution">
    <text evidence="7">The sequence shown here is derived from an EMBL/GenBank/DDBJ whole genome shotgun (WGS) entry which is preliminary data.</text>
</comment>
<dbReference type="GO" id="GO:0020037">
    <property type="term" value="F:heme binding"/>
    <property type="evidence" value="ECO:0007669"/>
    <property type="project" value="InterPro"/>
</dbReference>
<sequence>MSHHRNLNHQAAHFITNERGSFFVYFGILIILLFLSTHPLFANTDNENQCIACHSDYWEEMQASIHSRNGVACQDCHGGDPAQADQALAKGPETGYIGVPEKDQAVQRCGNCHANVEFMNPYGIRTDQLARYLTSTHGKRVMVDHDMKAAACMDCHGYHDVIAVSDPNSPVYPSNVPKTCNHCHGNERLMEPYHHPTDVFDQYRESVHGKALFEKGNLAVANCAACHGSHGAVPPGVKDLGATCGKCHVNEKKYFLESPHAAAMVEGKFSECTSCHGFHDVQHPTAALYEKACLNCHATGTTEYQLGQAIERELNNAEQAFEKTKGTVKQAAIEGFFVEEEAANLEEVKTHLIEIKSVQHTLNNHFLTERHDAIVKSTDEIERSIRHKRLSHKQRQWMLVPIWVFIVIMVLVLYRKYKQLKNQKD</sequence>
<dbReference type="InterPro" id="IPR009056">
    <property type="entry name" value="Cyt_c-like_dom"/>
</dbReference>
<dbReference type="Proteomes" id="UP000230859">
    <property type="component" value="Unassembled WGS sequence"/>
</dbReference>
<keyword evidence="5" id="KW-0472">Membrane</keyword>
<dbReference type="EMBL" id="PCVY01000022">
    <property type="protein sequence ID" value="PIQ87030.1"/>
    <property type="molecule type" value="Genomic_DNA"/>
</dbReference>
<dbReference type="GO" id="GO:0009055">
    <property type="term" value="F:electron transfer activity"/>
    <property type="evidence" value="ECO:0007669"/>
    <property type="project" value="InterPro"/>
</dbReference>
<dbReference type="InterPro" id="IPR036280">
    <property type="entry name" value="Multihaem_cyt_sf"/>
</dbReference>
<dbReference type="SUPFAM" id="SSF48695">
    <property type="entry name" value="Multiheme cytochromes"/>
    <property type="match status" value="1"/>
</dbReference>
<keyword evidence="1 4" id="KW-0479">Metal-binding</keyword>
<evidence type="ECO:0000256" key="1">
    <source>
        <dbReference type="ARBA" id="ARBA00022723"/>
    </source>
</evidence>
<keyword evidence="5" id="KW-0812">Transmembrane</keyword>